<dbReference type="Proteomes" id="UP000480275">
    <property type="component" value="Unassembled WGS sequence"/>
</dbReference>
<dbReference type="GO" id="GO:0009055">
    <property type="term" value="F:electron transfer activity"/>
    <property type="evidence" value="ECO:0007669"/>
    <property type="project" value="InterPro"/>
</dbReference>
<feature type="transmembrane region" description="Helical" evidence="6">
    <location>
        <begin position="146"/>
        <end position="167"/>
    </location>
</feature>
<keyword evidence="2" id="KW-1003">Cell membrane</keyword>
<keyword evidence="3 6" id="KW-0812">Transmembrane</keyword>
<dbReference type="InterPro" id="IPR016174">
    <property type="entry name" value="Di-haem_cyt_TM"/>
</dbReference>
<evidence type="ECO:0000256" key="6">
    <source>
        <dbReference type="SAM" id="Phobius"/>
    </source>
</evidence>
<proteinExistence type="predicted"/>
<feature type="transmembrane region" description="Helical" evidence="6">
    <location>
        <begin position="95"/>
        <end position="117"/>
    </location>
</feature>
<dbReference type="Pfam" id="PF01292">
    <property type="entry name" value="Ni_hydr_CYTB"/>
    <property type="match status" value="1"/>
</dbReference>
<comment type="caution">
    <text evidence="8">The sequence shown here is derived from an EMBL/GenBank/DDBJ whole genome shotgun (WGS) entry which is preliminary data.</text>
</comment>
<accession>A0A6L5JYK4</accession>
<dbReference type="GO" id="GO:0005886">
    <property type="term" value="C:plasma membrane"/>
    <property type="evidence" value="ECO:0007669"/>
    <property type="project" value="UniProtKB-SubCell"/>
</dbReference>
<evidence type="ECO:0000256" key="4">
    <source>
        <dbReference type="ARBA" id="ARBA00022989"/>
    </source>
</evidence>
<protein>
    <submittedName>
        <fullName evidence="8">Cytochrome B</fullName>
    </submittedName>
</protein>
<reference evidence="8 9" key="1">
    <citation type="submission" date="2019-10" db="EMBL/GenBank/DDBJ databases">
        <title>Whole-genome sequence of the purple nonsulfur photosynthetic bacterium Rhodocyclus tenuis.</title>
        <authorList>
            <person name="Kyndt J.A."/>
            <person name="Meyer T.E."/>
        </authorList>
    </citation>
    <scope>NUCLEOTIDE SEQUENCE [LARGE SCALE GENOMIC DNA]</scope>
    <source>
        <strain evidence="8 9">DSM 110</strain>
    </source>
</reference>
<evidence type="ECO:0000256" key="1">
    <source>
        <dbReference type="ARBA" id="ARBA00004651"/>
    </source>
</evidence>
<feature type="domain" description="Cytochrome b561 bacterial/Ni-hydrogenase" evidence="7">
    <location>
        <begin position="11"/>
        <end position="179"/>
    </location>
</feature>
<dbReference type="Gene3D" id="1.20.950.20">
    <property type="entry name" value="Transmembrane di-heme cytochromes, Chain C"/>
    <property type="match status" value="1"/>
</dbReference>
<evidence type="ECO:0000259" key="7">
    <source>
        <dbReference type="Pfam" id="PF01292"/>
    </source>
</evidence>
<evidence type="ECO:0000256" key="3">
    <source>
        <dbReference type="ARBA" id="ARBA00022692"/>
    </source>
</evidence>
<comment type="subcellular location">
    <subcellularLocation>
        <location evidence="1">Cell membrane</location>
        <topology evidence="1">Multi-pass membrane protein</topology>
    </subcellularLocation>
</comment>
<dbReference type="GO" id="GO:0022904">
    <property type="term" value="P:respiratory electron transport chain"/>
    <property type="evidence" value="ECO:0007669"/>
    <property type="project" value="InterPro"/>
</dbReference>
<dbReference type="EMBL" id="WIXJ01000007">
    <property type="protein sequence ID" value="MQY52146.1"/>
    <property type="molecule type" value="Genomic_DNA"/>
</dbReference>
<organism evidence="8 9">
    <name type="scientific">Rhodocyclus tenuis</name>
    <name type="common">Rhodospirillum tenue</name>
    <dbReference type="NCBI Taxonomy" id="1066"/>
    <lineage>
        <taxon>Bacteria</taxon>
        <taxon>Pseudomonadati</taxon>
        <taxon>Pseudomonadota</taxon>
        <taxon>Betaproteobacteria</taxon>
        <taxon>Rhodocyclales</taxon>
        <taxon>Rhodocyclaceae</taxon>
        <taxon>Rhodocyclus</taxon>
    </lineage>
</organism>
<feature type="transmembrane region" description="Helical" evidence="6">
    <location>
        <begin position="188"/>
        <end position="215"/>
    </location>
</feature>
<dbReference type="InterPro" id="IPR011577">
    <property type="entry name" value="Cyt_b561_bac/Ni-Hgenase"/>
</dbReference>
<dbReference type="SUPFAM" id="SSF81342">
    <property type="entry name" value="Transmembrane di-heme cytochromes"/>
    <property type="match status" value="1"/>
</dbReference>
<dbReference type="InterPro" id="IPR051542">
    <property type="entry name" value="Hydrogenase_cytochrome"/>
</dbReference>
<sequence length="216" mass="23142">MSQAKHLIRIWDLPTRLFHWGLVLLVGLVFLSASLGALDIHEIAGEGVLALVLFRLAWGVHGSQTARFSDFLGGFAAIQKYLVHRESKSAGHNPLGGWMAVAMLAILLVQAITGLIANDGIFFQGPLAHRTSGIISDAATAVHHQLANLLATLIVIHVTAILLYFFVGKENLLMPMLSGKKLVTTSVNSIHFSSSISAAKILCVVILAIVILLAVL</sequence>
<keyword evidence="4 6" id="KW-1133">Transmembrane helix</keyword>
<dbReference type="OrthoDB" id="196472at2"/>
<name>A0A6L5JYK4_RHOTE</name>
<dbReference type="GO" id="GO:0020037">
    <property type="term" value="F:heme binding"/>
    <property type="evidence" value="ECO:0007669"/>
    <property type="project" value="TreeGrafter"/>
</dbReference>
<feature type="transmembrane region" description="Helical" evidence="6">
    <location>
        <begin position="17"/>
        <end position="36"/>
    </location>
</feature>
<evidence type="ECO:0000313" key="8">
    <source>
        <dbReference type="EMBL" id="MQY52146.1"/>
    </source>
</evidence>
<evidence type="ECO:0000256" key="5">
    <source>
        <dbReference type="ARBA" id="ARBA00023136"/>
    </source>
</evidence>
<gene>
    <name evidence="8" type="ORF">GHK24_10210</name>
</gene>
<dbReference type="AlphaFoldDB" id="A0A6L5JYK4"/>
<dbReference type="PANTHER" id="PTHR30485:SF2">
    <property type="entry name" value="BLL0597 PROTEIN"/>
    <property type="match status" value="1"/>
</dbReference>
<evidence type="ECO:0000313" key="9">
    <source>
        <dbReference type="Proteomes" id="UP000480275"/>
    </source>
</evidence>
<evidence type="ECO:0000256" key="2">
    <source>
        <dbReference type="ARBA" id="ARBA00022475"/>
    </source>
</evidence>
<dbReference type="PANTHER" id="PTHR30485">
    <property type="entry name" value="NI/FE-HYDROGENASE 1 B-TYPE CYTOCHROME SUBUNIT"/>
    <property type="match status" value="1"/>
</dbReference>
<keyword evidence="5 6" id="KW-0472">Membrane</keyword>